<dbReference type="RefSeq" id="WP_046238496.1">
    <property type="nucleotide sequence ID" value="NZ_CBCSDN010000079.1"/>
</dbReference>
<accession>A0ABM6E3D3</accession>
<dbReference type="Proteomes" id="UP000095607">
    <property type="component" value="Chromosome"/>
</dbReference>
<evidence type="ECO:0000313" key="1">
    <source>
        <dbReference type="EMBL" id="AOV01841.1"/>
    </source>
</evidence>
<sequence length="76" mass="8051">MTINLFRRLQNLQPEAPVLYATVVVRLGATARVEFPGGGTSIVNNPLEIEAGTAVFVRGGAVTGPAPDLVYTRIDV</sequence>
<dbReference type="EMBL" id="CP017420">
    <property type="protein sequence ID" value="AOV01841.1"/>
    <property type="molecule type" value="Genomic_DNA"/>
</dbReference>
<keyword evidence="2" id="KW-1185">Reference proteome</keyword>
<name>A0ABM6E3D3_9BURK</name>
<reference evidence="1 2" key="1">
    <citation type="submission" date="2016-09" db="EMBL/GenBank/DDBJ databases">
        <title>Complete genome sequence of Deltia acidovorans CM13 isolated from murine proximal colonic tissue.</title>
        <authorList>
            <person name="Saffarian A."/>
        </authorList>
    </citation>
    <scope>NUCLEOTIDE SEQUENCE [LARGE SCALE GENOMIC DNA]</scope>
    <source>
        <strain evidence="1 2">CM13</strain>
    </source>
</reference>
<gene>
    <name evidence="1" type="ORF">BI380_10980</name>
</gene>
<proteinExistence type="predicted"/>
<evidence type="ECO:0000313" key="2">
    <source>
        <dbReference type="Proteomes" id="UP000095607"/>
    </source>
</evidence>
<protein>
    <submittedName>
        <fullName evidence="1">Uncharacterized protein</fullName>
    </submittedName>
</protein>
<organism evidence="1 2">
    <name type="scientific">Delftia tsuruhatensis</name>
    <dbReference type="NCBI Taxonomy" id="180282"/>
    <lineage>
        <taxon>Bacteria</taxon>
        <taxon>Pseudomonadati</taxon>
        <taxon>Pseudomonadota</taxon>
        <taxon>Betaproteobacteria</taxon>
        <taxon>Burkholderiales</taxon>
        <taxon>Comamonadaceae</taxon>
        <taxon>Delftia</taxon>
    </lineage>
</organism>